<accession>A0ABW0M7G4</accession>
<dbReference type="SUPFAM" id="SSF82171">
    <property type="entry name" value="DPP6 N-terminal domain-like"/>
    <property type="match status" value="1"/>
</dbReference>
<feature type="signal peptide" evidence="1">
    <location>
        <begin position="1"/>
        <end position="17"/>
    </location>
</feature>
<name>A0ABW0M7G4_9BURK</name>
<dbReference type="Proteomes" id="UP001596045">
    <property type="component" value="Unassembled WGS sequence"/>
</dbReference>
<dbReference type="EMBL" id="JBHSMT010000013">
    <property type="protein sequence ID" value="MFC5474135.1"/>
    <property type="molecule type" value="Genomic_DNA"/>
</dbReference>
<reference evidence="3" key="1">
    <citation type="journal article" date="2019" name="Int. J. Syst. Evol. Microbiol.">
        <title>The Global Catalogue of Microorganisms (GCM) 10K type strain sequencing project: providing services to taxonomists for standard genome sequencing and annotation.</title>
        <authorList>
            <consortium name="The Broad Institute Genomics Platform"/>
            <consortium name="The Broad Institute Genome Sequencing Center for Infectious Disease"/>
            <person name="Wu L."/>
            <person name="Ma J."/>
        </authorList>
    </citation>
    <scope>NUCLEOTIDE SEQUENCE [LARGE SCALE GENOMIC DNA]</scope>
    <source>
        <strain evidence="3">JCM 17066</strain>
    </source>
</reference>
<keyword evidence="3" id="KW-1185">Reference proteome</keyword>
<proteinExistence type="predicted"/>
<gene>
    <name evidence="2" type="ORF">ACFPM8_09195</name>
</gene>
<protein>
    <submittedName>
        <fullName evidence="2">Uncharacterized protein</fullName>
    </submittedName>
</protein>
<evidence type="ECO:0000313" key="2">
    <source>
        <dbReference type="EMBL" id="MFC5474135.1"/>
    </source>
</evidence>
<keyword evidence="1" id="KW-0732">Signal</keyword>
<dbReference type="RefSeq" id="WP_378997202.1">
    <property type="nucleotide sequence ID" value="NZ_JBHSMT010000013.1"/>
</dbReference>
<sequence length="338" mass="38677">MKIIFFILFALSFSVHAENYQDITISIPGSNGKSAISLAKFDKDGEKLFIGMNGSELKNSILYDTKQKNIVNSCISSLVGEFVNLSNDGQEFAIRIKGIKKEDYIYEIRNFKDCSIKLTFKQPKLQYPELPPQFVFNTTSSRGIFVEPMNFGRSGKAWFKSRRELEKAGFSYDPGRVLFFDLKKQIIFKKFPTPSDYTIPYISDDGLTLALVQIFDNESKPIRVFSTIDGRAINLEKYSDLSDLNAADGDLWQFRADFYASTFFNKAAESKIPEVNKKEHIIRFSTNFGDRTIVDKNIYLVTETKFWLPIDEGKYVAAIVSEPESQRQAIRLYTIQAK</sequence>
<evidence type="ECO:0000256" key="1">
    <source>
        <dbReference type="SAM" id="SignalP"/>
    </source>
</evidence>
<comment type="caution">
    <text evidence="2">The sequence shown here is derived from an EMBL/GenBank/DDBJ whole genome shotgun (WGS) entry which is preliminary data.</text>
</comment>
<feature type="chain" id="PRO_5047540082" evidence="1">
    <location>
        <begin position="18"/>
        <end position="338"/>
    </location>
</feature>
<organism evidence="2 3">
    <name type="scientific">Paraherbaspirillum soli</name>
    <dbReference type="NCBI Taxonomy" id="631222"/>
    <lineage>
        <taxon>Bacteria</taxon>
        <taxon>Pseudomonadati</taxon>
        <taxon>Pseudomonadota</taxon>
        <taxon>Betaproteobacteria</taxon>
        <taxon>Burkholderiales</taxon>
        <taxon>Oxalobacteraceae</taxon>
        <taxon>Paraherbaspirillum</taxon>
    </lineage>
</organism>
<evidence type="ECO:0000313" key="3">
    <source>
        <dbReference type="Proteomes" id="UP001596045"/>
    </source>
</evidence>